<keyword evidence="2" id="KW-1185">Reference proteome</keyword>
<protein>
    <submittedName>
        <fullName evidence="1">Uncharacterized protein</fullName>
    </submittedName>
</protein>
<organism evidence="1 2">
    <name type="scientific">Steinernema hermaphroditum</name>
    <dbReference type="NCBI Taxonomy" id="289476"/>
    <lineage>
        <taxon>Eukaryota</taxon>
        <taxon>Metazoa</taxon>
        <taxon>Ecdysozoa</taxon>
        <taxon>Nematoda</taxon>
        <taxon>Chromadorea</taxon>
        <taxon>Rhabditida</taxon>
        <taxon>Tylenchina</taxon>
        <taxon>Panagrolaimomorpha</taxon>
        <taxon>Strongyloidoidea</taxon>
        <taxon>Steinernematidae</taxon>
        <taxon>Steinernema</taxon>
    </lineage>
</organism>
<gene>
    <name evidence="1" type="ORF">QR680_016998</name>
</gene>
<name>A0AA39HCY7_9BILA</name>
<accession>A0AA39HCY7</accession>
<evidence type="ECO:0000313" key="2">
    <source>
        <dbReference type="Proteomes" id="UP001175271"/>
    </source>
</evidence>
<evidence type="ECO:0000313" key="1">
    <source>
        <dbReference type="EMBL" id="KAK0403566.1"/>
    </source>
</evidence>
<sequence>MEVHEVRARCDSKRLEDLSHVVSIGTTKGCEFVKRQIELGNVKELNLWPECQTELQNSLHSFVASPHFEQLSIIGSDLNLDFEVVACFVDRFFKGDLGKGASLRGKPSFPLAQIIQLYTDDSVEG</sequence>
<dbReference type="AlphaFoldDB" id="A0AA39HCY7"/>
<proteinExistence type="predicted"/>
<reference evidence="1" key="1">
    <citation type="submission" date="2023-06" db="EMBL/GenBank/DDBJ databases">
        <title>Genomic analysis of the entomopathogenic nematode Steinernema hermaphroditum.</title>
        <authorList>
            <person name="Schwarz E.M."/>
            <person name="Heppert J.K."/>
            <person name="Baniya A."/>
            <person name="Schwartz H.T."/>
            <person name="Tan C.-H."/>
            <person name="Antoshechkin I."/>
            <person name="Sternberg P.W."/>
            <person name="Goodrich-Blair H."/>
            <person name="Dillman A.R."/>
        </authorList>
    </citation>
    <scope>NUCLEOTIDE SEQUENCE</scope>
    <source>
        <strain evidence="1">PS9179</strain>
        <tissue evidence="1">Whole animal</tissue>
    </source>
</reference>
<dbReference type="EMBL" id="JAUCMV010000004">
    <property type="protein sequence ID" value="KAK0403566.1"/>
    <property type="molecule type" value="Genomic_DNA"/>
</dbReference>
<dbReference type="Proteomes" id="UP001175271">
    <property type="component" value="Unassembled WGS sequence"/>
</dbReference>
<comment type="caution">
    <text evidence="1">The sequence shown here is derived from an EMBL/GenBank/DDBJ whole genome shotgun (WGS) entry which is preliminary data.</text>
</comment>